<dbReference type="eggNOG" id="COG0715">
    <property type="taxonomic scope" value="Bacteria"/>
</dbReference>
<keyword evidence="1" id="KW-0732">Signal</keyword>
<dbReference type="PANTHER" id="PTHR30024:SF2">
    <property type="entry name" value="ABC TRANSPORTER SUBSTRATE-BINDING PROTEIN"/>
    <property type="match status" value="1"/>
</dbReference>
<reference evidence="3 4" key="1">
    <citation type="journal article" date="2008" name="BMC Genomics">
        <title>The missing link: Bordetella petrii is endowed with both the metabolic versatility of environmental bacteria and virulence traits of pathogenic Bordetellae.</title>
        <authorList>
            <person name="Gross R."/>
            <person name="Guzman C.A."/>
            <person name="Sebaihia M."/>
            <person name="Martins Dos Santos V.A."/>
            <person name="Pieper D.H."/>
            <person name="Koebnik R."/>
            <person name="Lechner M."/>
            <person name="Bartels D."/>
            <person name="Buhrmester J."/>
            <person name="Choudhuri J.V."/>
            <person name="Ebensen T."/>
            <person name="Gaigalat L."/>
            <person name="Herrmann S."/>
            <person name="Khachane A.N."/>
            <person name="Larisch C."/>
            <person name="Link S."/>
            <person name="Linke B."/>
            <person name="Meyer F."/>
            <person name="Mormann S."/>
            <person name="Nakunst D."/>
            <person name="Rueckert C."/>
            <person name="Schneiker-Bekel S."/>
            <person name="Schulze K."/>
            <person name="Vorhoelter F.J."/>
            <person name="Yevsa T."/>
            <person name="Engle J.T."/>
            <person name="Goldman W.E."/>
            <person name="Puehler A."/>
            <person name="Goebel U.B."/>
            <person name="Goesmann A."/>
            <person name="Bloecker H."/>
            <person name="Kaiser O."/>
            <person name="Martinez-Arias R."/>
        </authorList>
    </citation>
    <scope>NUCLEOTIDE SEQUENCE [LARGE SCALE GENOMIC DNA]</scope>
    <source>
        <strain evidence="4">ATCC BAA-461 / DSM 12804 / CCUG 43448 / CIP 107267 / Se-1111R</strain>
    </source>
</reference>
<keyword evidence="4" id="KW-1185">Reference proteome</keyword>
<proteinExistence type="predicted"/>
<evidence type="ECO:0000313" key="4">
    <source>
        <dbReference type="Proteomes" id="UP000001225"/>
    </source>
</evidence>
<evidence type="ECO:0000259" key="2">
    <source>
        <dbReference type="Pfam" id="PF09084"/>
    </source>
</evidence>
<dbReference type="InterPro" id="IPR015168">
    <property type="entry name" value="SsuA/THI5"/>
</dbReference>
<dbReference type="Proteomes" id="UP000001225">
    <property type="component" value="Chromosome"/>
</dbReference>
<gene>
    <name evidence="3" type="ordered locus">Bpet3881</name>
</gene>
<organism evidence="3 4">
    <name type="scientific">Bordetella petrii (strain ATCC BAA-461 / DSM 12804 / CCUG 43448 / CIP 107267 / Se-1111R)</name>
    <dbReference type="NCBI Taxonomy" id="340100"/>
    <lineage>
        <taxon>Bacteria</taxon>
        <taxon>Pseudomonadati</taxon>
        <taxon>Pseudomonadota</taxon>
        <taxon>Betaproteobacteria</taxon>
        <taxon>Burkholderiales</taxon>
        <taxon>Alcaligenaceae</taxon>
        <taxon>Bordetella</taxon>
    </lineage>
</organism>
<name>A9I3Y1_BORPD</name>
<dbReference type="KEGG" id="bpt:Bpet3881"/>
<sequence length="344" mass="37359">MQAFQFKQFAARPLRAIAAAMALLTAAMPAAHAASEKLRIAEQFGIVYLLLNVARDQGYIEQRGKQAGVDIEVEWVKLSGGSAVNEALLSGSIDIAAAGVGPLLTIWDRTHGRQGVKGIASLGNLPTYLVSTNPKVKTIADLGPDDRIALPAVRVSVQARYLQMAAARQWGDAQYDRLDKLTVGLPHPDATAAIINGGTEVTAHFATPPFWNQELAGNPQAHKILSSYDVLGGPGSSTLLFATTRFQQTRRKVFDAFLDALQDAEQFVKAHPDQAADIYIRTSGARIDRDFLVSIIKDPDIQYQTTPENTYPLAKFMHQVGAIKNLPASWKDYFFDDARIAAGS</sequence>
<dbReference type="Pfam" id="PF09084">
    <property type="entry name" value="NMT1"/>
    <property type="match status" value="1"/>
</dbReference>
<dbReference type="SUPFAM" id="SSF53850">
    <property type="entry name" value="Periplasmic binding protein-like II"/>
    <property type="match status" value="1"/>
</dbReference>
<dbReference type="PANTHER" id="PTHR30024">
    <property type="entry name" value="ALIPHATIC SULFONATES-BINDING PROTEIN-RELATED"/>
    <property type="match status" value="1"/>
</dbReference>
<dbReference type="STRING" id="94624.Bpet3881"/>
<feature type="chain" id="PRO_5002738646" evidence="1">
    <location>
        <begin position="34"/>
        <end position="344"/>
    </location>
</feature>
<dbReference type="Gene3D" id="3.40.190.10">
    <property type="entry name" value="Periplasmic binding protein-like II"/>
    <property type="match status" value="2"/>
</dbReference>
<evidence type="ECO:0000313" key="3">
    <source>
        <dbReference type="EMBL" id="CAP44227.1"/>
    </source>
</evidence>
<protein>
    <submittedName>
        <fullName evidence="3">ABC transporter substrate binding protein</fullName>
    </submittedName>
</protein>
<feature type="signal peptide" evidence="1">
    <location>
        <begin position="1"/>
        <end position="33"/>
    </location>
</feature>
<accession>A9I3Y1</accession>
<dbReference type="AlphaFoldDB" id="A9I3Y1"/>
<dbReference type="EMBL" id="AM902716">
    <property type="protein sequence ID" value="CAP44227.1"/>
    <property type="molecule type" value="Genomic_DNA"/>
</dbReference>
<evidence type="ECO:0000256" key="1">
    <source>
        <dbReference type="SAM" id="SignalP"/>
    </source>
</evidence>
<feature type="domain" description="SsuA/THI5-like" evidence="2">
    <location>
        <begin position="53"/>
        <end position="275"/>
    </location>
</feature>